<dbReference type="AlphaFoldDB" id="A0A2S7KKH6"/>
<organism evidence="2 3">
    <name type="scientific">Polaribacter filamentus</name>
    <dbReference type="NCBI Taxonomy" id="53483"/>
    <lineage>
        <taxon>Bacteria</taxon>
        <taxon>Pseudomonadati</taxon>
        <taxon>Bacteroidota</taxon>
        <taxon>Flavobacteriia</taxon>
        <taxon>Flavobacteriales</taxon>
        <taxon>Flavobacteriaceae</taxon>
    </lineage>
</organism>
<dbReference type="OrthoDB" id="9765926at2"/>
<dbReference type="Gene3D" id="2.60.40.1220">
    <property type="match status" value="3"/>
</dbReference>
<proteinExistence type="predicted"/>
<evidence type="ECO:0000313" key="3">
    <source>
        <dbReference type="Proteomes" id="UP000239522"/>
    </source>
</evidence>
<comment type="caution">
    <text evidence="2">The sequence shown here is derived from an EMBL/GenBank/DDBJ whole genome shotgun (WGS) entry which is preliminary data.</text>
</comment>
<reference evidence="2 3" key="1">
    <citation type="submission" date="2016-11" db="EMBL/GenBank/DDBJ databases">
        <title>Trade-off between light-utilization and light-protection in marine flavobacteria.</title>
        <authorList>
            <person name="Kumagai Y."/>
        </authorList>
    </citation>
    <scope>NUCLEOTIDE SEQUENCE [LARGE SCALE GENOMIC DNA]</scope>
    <source>
        <strain evidence="2 3">ATCC 700397</strain>
    </source>
</reference>
<protein>
    <recommendedName>
        <fullName evidence="4">Ig-like domain-containing protein</fullName>
    </recommendedName>
</protein>
<dbReference type="EMBL" id="MQUA01000014">
    <property type="protein sequence ID" value="PQB03083.1"/>
    <property type="molecule type" value="Genomic_DNA"/>
</dbReference>
<keyword evidence="1" id="KW-0732">Signal</keyword>
<evidence type="ECO:0008006" key="4">
    <source>
        <dbReference type="Google" id="ProtNLM"/>
    </source>
</evidence>
<keyword evidence="3" id="KW-1185">Reference proteome</keyword>
<accession>A0A2S7KKH6</accession>
<gene>
    <name evidence="2" type="ORF">BST83_17290</name>
</gene>
<evidence type="ECO:0000313" key="2">
    <source>
        <dbReference type="EMBL" id="PQB03083.1"/>
    </source>
</evidence>
<dbReference type="InterPro" id="IPR014755">
    <property type="entry name" value="Cu-Rt/internalin_Ig-like"/>
</dbReference>
<name>A0A2S7KKH6_9FLAO</name>
<sequence>MPSFAEMWYLASGDAVLPKGRYRFQISMSNTSNFDNACFSFDYPNIETGSYDPLCESSSSITLTGTPTNSFGTWTGSGISDNGDGTASFNPSGLGGTAVTATYSHFNASGFGCSQSTNITVNPSITPTFTQVAAICNGETLDALSTTSDNNITGAWSPAMDNTLTTTYTFTPDASETCAVNETMTITVNPLITPTFTQVAAICNGGTLDALPTSSNNNITGTWSPAMDNTLTTTYIFTPDTTQPGQACAVTETMTITVNPLITPTFTQVAAICNGEL</sequence>
<dbReference type="RefSeq" id="WP_146092200.1">
    <property type="nucleotide sequence ID" value="NZ_MQUA01000014.1"/>
</dbReference>
<evidence type="ECO:0000256" key="1">
    <source>
        <dbReference type="ARBA" id="ARBA00022729"/>
    </source>
</evidence>
<dbReference type="Proteomes" id="UP000239522">
    <property type="component" value="Unassembled WGS sequence"/>
</dbReference>